<reference evidence="1" key="1">
    <citation type="submission" date="2015-12" db="EMBL/GenBank/DDBJ databases">
        <authorList>
            <person name="Shamseldin A."/>
            <person name="Moawad H."/>
            <person name="Abd El-Rahim W.M."/>
            <person name="Sadowsky M.J."/>
        </authorList>
    </citation>
    <scope>NUCLEOTIDE SEQUENCE</scope>
    <source>
        <strain evidence="1">Jizan101-SA</strain>
    </source>
</reference>
<proteinExistence type="predicted"/>
<gene>
    <name evidence="1" type="primary">BV2</name>
</gene>
<name>A0A193H3P3_9GEMI</name>
<sequence length="103" mass="11626">MLYEIGPQRLLCLIGPHGKLTGLFFNLKKIQGIFPPISPRGANSRWMAATCPWFVHSIFVFRLICGLCTYGPGIYDSVAPILRCPIGTVFLFRGYTYPPKLYQ</sequence>
<accession>A0A193H3P3</accession>
<protein>
    <submittedName>
        <fullName evidence="1">BV2 protein</fullName>
    </submittedName>
</protein>
<evidence type="ECO:0000313" key="1">
    <source>
        <dbReference type="EMBL" id="ANN88435.1"/>
    </source>
</evidence>
<dbReference type="EMBL" id="KU360595">
    <property type="protein sequence ID" value="ANN88435.1"/>
    <property type="molecule type" value="Genomic_DNA"/>
</dbReference>
<organism evidence="1">
    <name type="scientific">Watermelon chlorotic stunt virus</name>
    <dbReference type="NCBI Taxonomy" id="35341"/>
    <lineage>
        <taxon>Viruses</taxon>
        <taxon>Monodnaviria</taxon>
        <taxon>Shotokuvirae</taxon>
        <taxon>Cressdnaviricota</taxon>
        <taxon>Repensiviricetes</taxon>
        <taxon>Geplafuvirales</taxon>
        <taxon>Geminiviridae</taxon>
        <taxon>Begomovirus</taxon>
        <taxon>Begomovirus citrulli</taxon>
    </lineage>
</organism>